<proteinExistence type="predicted"/>
<keyword evidence="2" id="KW-1185">Reference proteome</keyword>
<sequence length="69" mass="7737">MARDKHVDGQLLRLFLSSGVYRQYAELFLRPEQIDELDVAYWASSPGSAFSARARFSRAMAATPVTSRA</sequence>
<gene>
    <name evidence="1" type="ORF">WR25_04876</name>
</gene>
<organism evidence="1 2">
    <name type="scientific">Diploscapter pachys</name>
    <dbReference type="NCBI Taxonomy" id="2018661"/>
    <lineage>
        <taxon>Eukaryota</taxon>
        <taxon>Metazoa</taxon>
        <taxon>Ecdysozoa</taxon>
        <taxon>Nematoda</taxon>
        <taxon>Chromadorea</taxon>
        <taxon>Rhabditida</taxon>
        <taxon>Rhabditina</taxon>
        <taxon>Rhabditomorpha</taxon>
        <taxon>Rhabditoidea</taxon>
        <taxon>Rhabditidae</taxon>
        <taxon>Diploscapter</taxon>
    </lineage>
</organism>
<protein>
    <submittedName>
        <fullName evidence="1">Uncharacterized protein</fullName>
    </submittedName>
</protein>
<dbReference type="AlphaFoldDB" id="A0A2A2K860"/>
<dbReference type="EMBL" id="LIAE01009354">
    <property type="protein sequence ID" value="PAV70134.1"/>
    <property type="molecule type" value="Genomic_DNA"/>
</dbReference>
<dbReference type="Proteomes" id="UP000218231">
    <property type="component" value="Unassembled WGS sequence"/>
</dbReference>
<name>A0A2A2K860_9BILA</name>
<evidence type="ECO:0000313" key="1">
    <source>
        <dbReference type="EMBL" id="PAV70134.1"/>
    </source>
</evidence>
<comment type="caution">
    <text evidence="1">The sequence shown here is derived from an EMBL/GenBank/DDBJ whole genome shotgun (WGS) entry which is preliminary data.</text>
</comment>
<reference evidence="1 2" key="1">
    <citation type="journal article" date="2017" name="Curr. Biol.">
        <title>Genome architecture and evolution of a unichromosomal asexual nematode.</title>
        <authorList>
            <person name="Fradin H."/>
            <person name="Zegar C."/>
            <person name="Gutwein M."/>
            <person name="Lucas J."/>
            <person name="Kovtun M."/>
            <person name="Corcoran D."/>
            <person name="Baugh L.R."/>
            <person name="Kiontke K."/>
            <person name="Gunsalus K."/>
            <person name="Fitch D.H."/>
            <person name="Piano F."/>
        </authorList>
    </citation>
    <scope>NUCLEOTIDE SEQUENCE [LARGE SCALE GENOMIC DNA]</scope>
    <source>
        <strain evidence="1">PF1309</strain>
    </source>
</reference>
<accession>A0A2A2K860</accession>
<evidence type="ECO:0000313" key="2">
    <source>
        <dbReference type="Proteomes" id="UP000218231"/>
    </source>
</evidence>